<proteinExistence type="predicted"/>
<sequence length="658" mass="72954">MSWLQTHEVAIPFYEVRSDKQVFAIQIHELAQNWCSITSTGSRHNFSGDQNVVTGNTLGVRITVMRSYSQFRKLWRDLISATKTPSSATFSCYNITRPTHAAHSSKRLLANSFDSLPASGGEYSPSCRCRNCNCAFHSFHYFLKNYPFPPKFMLKRSSPTALEIRRQKLELFIATVRGLFDTLSHSFLRSIEALETCQVLTALNMFFGFNESEHVNSMPRKTLQLPSAGKATECCRSNSEASESTTCFSTGSQSGISNCSAGKTTTTEKSPRKSLSTKVESHEVKFDATHHRNIEIDRRIPPSSLSSINVNAMCDDKKTPLMNRASAMFMKKHRRGSRYTSGIDIRHPVFLTYSPTTTAHTCSETSDSKIPRTLLPGFPTLISTSRNKRSSMQLFLNEFQDLLLMDSHALENCNTHIGNADEKGKWELALYSASQIGHEQAVESILKRGTNPNAVMADGFSSLQAACRGGHRNIVAMLLTHGADTNMANPKGVTPLFFAIQFGDIEIVEMLVECGANVNLCNTDSVSAVHVAVACEMLSMLELLLGCNAFVNTKNDFNGKTPLHLAAQIGSLPMCKLLLDHGGCIHHKTARGFDVVDLAKSHGHKKIVKYCLKFDKKKKNIQRKATRMTRTTFADYTTGCCSHEVTIVAEDGYAYAVL</sequence>
<accession>A0ACC0VPH4</accession>
<protein>
    <submittedName>
        <fullName evidence="1">Uncharacterized protein</fullName>
    </submittedName>
</protein>
<keyword evidence="2" id="KW-1185">Reference proteome</keyword>
<reference evidence="1 2" key="1">
    <citation type="journal article" date="2022" name="bioRxiv">
        <title>The genome of the oomycete Peronosclerospora sorghi, a cosmopolitan pathogen of maize and sorghum, is inflated with dispersed pseudogenes.</title>
        <authorList>
            <person name="Fletcher K."/>
            <person name="Martin F."/>
            <person name="Isakeit T."/>
            <person name="Cavanaugh K."/>
            <person name="Magill C."/>
            <person name="Michelmore R."/>
        </authorList>
    </citation>
    <scope>NUCLEOTIDE SEQUENCE [LARGE SCALE GENOMIC DNA]</scope>
    <source>
        <strain evidence="1">P6</strain>
    </source>
</reference>
<gene>
    <name evidence="1" type="ORF">PsorP6_003497</name>
</gene>
<dbReference type="EMBL" id="CM047587">
    <property type="protein sequence ID" value="KAI9907976.1"/>
    <property type="molecule type" value="Genomic_DNA"/>
</dbReference>
<name>A0ACC0VPH4_9STRA</name>
<evidence type="ECO:0000313" key="2">
    <source>
        <dbReference type="Proteomes" id="UP001163321"/>
    </source>
</evidence>
<comment type="caution">
    <text evidence="1">The sequence shown here is derived from an EMBL/GenBank/DDBJ whole genome shotgun (WGS) entry which is preliminary data.</text>
</comment>
<dbReference type="Proteomes" id="UP001163321">
    <property type="component" value="Chromosome 8"/>
</dbReference>
<evidence type="ECO:0000313" key="1">
    <source>
        <dbReference type="EMBL" id="KAI9907976.1"/>
    </source>
</evidence>
<organism evidence="1 2">
    <name type="scientific">Peronosclerospora sorghi</name>
    <dbReference type="NCBI Taxonomy" id="230839"/>
    <lineage>
        <taxon>Eukaryota</taxon>
        <taxon>Sar</taxon>
        <taxon>Stramenopiles</taxon>
        <taxon>Oomycota</taxon>
        <taxon>Peronosporomycetes</taxon>
        <taxon>Peronosporales</taxon>
        <taxon>Peronosporaceae</taxon>
        <taxon>Peronosclerospora</taxon>
    </lineage>
</organism>